<reference evidence="2 3" key="1">
    <citation type="journal article" date="2012" name="PLoS Pathog.">
        <title>Diverse lifestyles and strategies of plant pathogenesis encoded in the genomes of eighteen Dothideomycetes fungi.</title>
        <authorList>
            <person name="Ohm R.A."/>
            <person name="Feau N."/>
            <person name="Henrissat B."/>
            <person name="Schoch C.L."/>
            <person name="Horwitz B.A."/>
            <person name="Barry K.W."/>
            <person name="Condon B.J."/>
            <person name="Copeland A.C."/>
            <person name="Dhillon B."/>
            <person name="Glaser F."/>
            <person name="Hesse C.N."/>
            <person name="Kosti I."/>
            <person name="LaButti K."/>
            <person name="Lindquist E.A."/>
            <person name="Lucas S."/>
            <person name="Salamov A.A."/>
            <person name="Bradshaw R.E."/>
            <person name="Ciuffetti L."/>
            <person name="Hamelin R.C."/>
            <person name="Kema G.H.J."/>
            <person name="Lawrence C."/>
            <person name="Scott J.A."/>
            <person name="Spatafora J.W."/>
            <person name="Turgeon B.G."/>
            <person name="de Wit P.J.G.M."/>
            <person name="Zhong S."/>
            <person name="Goodwin S.B."/>
            <person name="Grigoriev I.V."/>
        </authorList>
    </citation>
    <scope>NUCLEOTIDE SEQUENCE [LARGE SCALE GENOMIC DNA]</scope>
    <source>
        <strain evidence="3">28A</strain>
    </source>
</reference>
<dbReference type="Proteomes" id="UP000016935">
    <property type="component" value="Unassembled WGS sequence"/>
</dbReference>
<dbReference type="GeneID" id="19403298"/>
<organism evidence="2 3">
    <name type="scientific">Exserohilum turcicum (strain 28A)</name>
    <name type="common">Northern leaf blight fungus</name>
    <name type="synonym">Setosphaeria turcica</name>
    <dbReference type="NCBI Taxonomy" id="671987"/>
    <lineage>
        <taxon>Eukaryota</taxon>
        <taxon>Fungi</taxon>
        <taxon>Dikarya</taxon>
        <taxon>Ascomycota</taxon>
        <taxon>Pezizomycotina</taxon>
        <taxon>Dothideomycetes</taxon>
        <taxon>Pleosporomycetidae</taxon>
        <taxon>Pleosporales</taxon>
        <taxon>Pleosporineae</taxon>
        <taxon>Pleosporaceae</taxon>
        <taxon>Exserohilum</taxon>
    </lineage>
</organism>
<protein>
    <submittedName>
        <fullName evidence="2">Uncharacterized protein</fullName>
    </submittedName>
</protein>
<evidence type="ECO:0000313" key="3">
    <source>
        <dbReference type="Proteomes" id="UP000016935"/>
    </source>
</evidence>
<feature type="compositionally biased region" description="Polar residues" evidence="1">
    <location>
        <begin position="132"/>
        <end position="141"/>
    </location>
</feature>
<dbReference type="eggNOG" id="ENOG502S7ZU">
    <property type="taxonomic scope" value="Eukaryota"/>
</dbReference>
<gene>
    <name evidence="2" type="ORF">SETTUDRAFT_28946</name>
</gene>
<name>R0K8H5_EXST2</name>
<feature type="region of interest" description="Disordered" evidence="1">
    <location>
        <begin position="99"/>
        <end position="141"/>
    </location>
</feature>
<dbReference type="RefSeq" id="XP_008026531.1">
    <property type="nucleotide sequence ID" value="XM_008028340.1"/>
</dbReference>
<dbReference type="OrthoDB" id="2563506at2759"/>
<sequence>MASQMECFNDFCLSCDRQIAENGVYCSQSCRLADLERAGSTQQAPSQLSSSASSSSSCNSGFYLAPAINFSAYKASSHPQAAAPSSPYHYYPTANGNYFAPPSATRQSPHRSLTPSSSRSSLASASSRTQSGISQQAATQLNSYMRSFDQTRDVKRRYTQY</sequence>
<evidence type="ECO:0000256" key="1">
    <source>
        <dbReference type="SAM" id="MobiDB-lite"/>
    </source>
</evidence>
<feature type="compositionally biased region" description="Low complexity" evidence="1">
    <location>
        <begin position="110"/>
        <end position="131"/>
    </location>
</feature>
<keyword evidence="3" id="KW-1185">Reference proteome</keyword>
<dbReference type="HOGENOM" id="CLU_099513_2_0_1"/>
<evidence type="ECO:0000313" key="2">
    <source>
        <dbReference type="EMBL" id="EOA85764.1"/>
    </source>
</evidence>
<proteinExistence type="predicted"/>
<reference evidence="2 3" key="2">
    <citation type="journal article" date="2013" name="PLoS Genet.">
        <title>Comparative genome structure, secondary metabolite, and effector coding capacity across Cochliobolus pathogens.</title>
        <authorList>
            <person name="Condon B.J."/>
            <person name="Leng Y."/>
            <person name="Wu D."/>
            <person name="Bushley K.E."/>
            <person name="Ohm R.A."/>
            <person name="Otillar R."/>
            <person name="Martin J."/>
            <person name="Schackwitz W."/>
            <person name="Grimwood J."/>
            <person name="MohdZainudin N."/>
            <person name="Xue C."/>
            <person name="Wang R."/>
            <person name="Manning V.A."/>
            <person name="Dhillon B."/>
            <person name="Tu Z.J."/>
            <person name="Steffenson B.J."/>
            <person name="Salamov A."/>
            <person name="Sun H."/>
            <person name="Lowry S."/>
            <person name="LaButti K."/>
            <person name="Han J."/>
            <person name="Copeland A."/>
            <person name="Lindquist E."/>
            <person name="Barry K."/>
            <person name="Schmutz J."/>
            <person name="Baker S.E."/>
            <person name="Ciuffetti L.M."/>
            <person name="Grigoriev I.V."/>
            <person name="Zhong S."/>
            <person name="Turgeon B.G."/>
        </authorList>
    </citation>
    <scope>NUCLEOTIDE SEQUENCE [LARGE SCALE GENOMIC DNA]</scope>
    <source>
        <strain evidence="3">28A</strain>
    </source>
</reference>
<accession>R0K8H5</accession>
<dbReference type="AlphaFoldDB" id="R0K8H5"/>
<dbReference type="Pfam" id="PF12855">
    <property type="entry name" value="Ecl1"/>
    <property type="match status" value="1"/>
</dbReference>
<dbReference type="EMBL" id="KB908637">
    <property type="protein sequence ID" value="EOA85764.1"/>
    <property type="molecule type" value="Genomic_DNA"/>
</dbReference>
<dbReference type="InterPro" id="IPR024368">
    <property type="entry name" value="Ecl1/2/3"/>
</dbReference>